<dbReference type="Proteomes" id="UP000032748">
    <property type="component" value="Chromosome"/>
</dbReference>
<evidence type="ECO:0000256" key="1">
    <source>
        <dbReference type="SAM" id="Coils"/>
    </source>
</evidence>
<dbReference type="PANTHER" id="PTHR32309">
    <property type="entry name" value="TYROSINE-PROTEIN KINASE"/>
    <property type="match status" value="1"/>
</dbReference>
<evidence type="ECO:0000313" key="4">
    <source>
        <dbReference type="Proteomes" id="UP000032748"/>
    </source>
</evidence>
<proteinExistence type="predicted"/>
<sequence>MIEIRSLRDLLRLFFIFRREFKLAVVTTIVVAVLGAFLLPTRYESDARLLVKPGRDNTTVPIEAGNRQTLIAPSTQHDPIVDEEKMLTGRPIVHKVAERYLELSAAAEPQGFWKTLKFYVKKAMGTAIDALRSLLQLVGLAEPQSPQDRLASRLEKNFQASHEPGSSVIDISFTWDDPEIAQQVVKIWVDAYLEDRARVLGRKSLYAFYESEGNKVAAQILSLKEQLQGRLKQIDSISVTARLENLTSQIDRLTDARVDAQNQLSGISSFLANARQQIQNQPGEVVTSRETSLNPTQLDLKRQLNTLQVERARLLRTYLPEAPAVKQIEQNIRDLQALSEQETTRLERSKNTAPNSLVINVKQQVIDAQLQQRKLTGQIEDYDKNLAALRAERDRVLGDEPELNRLTQQLRTAEKSYALYSENLEQARIDHELDSSQISNIAIIEHATFNPSRVFPKSLLILLFAIPAGIAVGLLTIYVCYLLDQRIHDGARLPELFQAPLWGSVPDLDDATPEAMTASLYRLYSLLPLDRIESQGLTLSLTSARQGEGVSFILERLRRLLEERGHRVRLDGDAAAQPGEVLLLDASPLLSNPQAFLTLRRADLIALVIEARTSTVPMIENALSLLTTAFGKVDGLILNRRRFEVPARLLERINSWRGAA</sequence>
<dbReference type="OrthoDB" id="6032174at2"/>
<dbReference type="PANTHER" id="PTHR32309:SF13">
    <property type="entry name" value="FERRIC ENTEROBACTIN TRANSPORT PROTEIN FEPE"/>
    <property type="match status" value="1"/>
</dbReference>
<feature type="transmembrane region" description="Helical" evidence="2">
    <location>
        <begin position="21"/>
        <end position="39"/>
    </location>
</feature>
<dbReference type="EMBL" id="CP011110">
    <property type="protein sequence ID" value="AKA22425.1"/>
    <property type="molecule type" value="Genomic_DNA"/>
</dbReference>
<keyword evidence="2" id="KW-0472">Membrane</keyword>
<name>A0A0D5XUA1_9PSED</name>
<dbReference type="PATRIC" id="fig|587753.10.peg.964"/>
<evidence type="ECO:0000256" key="2">
    <source>
        <dbReference type="SAM" id="Phobius"/>
    </source>
</evidence>
<dbReference type="InterPro" id="IPR050445">
    <property type="entry name" value="Bact_polysacc_biosynth/exp"/>
</dbReference>
<dbReference type="GO" id="GO:0004713">
    <property type="term" value="F:protein tyrosine kinase activity"/>
    <property type="evidence" value="ECO:0007669"/>
    <property type="project" value="TreeGrafter"/>
</dbReference>
<keyword evidence="2" id="KW-1133">Transmembrane helix</keyword>
<reference evidence="3 4" key="1">
    <citation type="journal article" date="2015" name="Mol. Plant Microbe Interact.">
        <title>Comparative Genomic Analysis of Pseudomonas chlororaphis PCL1606 Reveals New Insight into Antifungal Compounds Involved in Biocontrol.</title>
        <authorList>
            <person name="Calderon C.E."/>
            <person name="Ramos C."/>
            <person name="de Vicente A."/>
            <person name="Cazorla F.M."/>
        </authorList>
    </citation>
    <scope>NUCLEOTIDE SEQUENCE [LARGE SCALE GENOMIC DNA]</scope>
    <source>
        <strain evidence="3 4">PCL1606</strain>
    </source>
</reference>
<accession>A0A0D5XUA1</accession>
<keyword evidence="2" id="KW-0812">Transmembrane</keyword>
<organism evidence="3 4">
    <name type="scientific">Pseudomonas chlororaphis</name>
    <dbReference type="NCBI Taxonomy" id="587753"/>
    <lineage>
        <taxon>Bacteria</taxon>
        <taxon>Pseudomonadati</taxon>
        <taxon>Pseudomonadota</taxon>
        <taxon>Gammaproteobacteria</taxon>
        <taxon>Pseudomonadales</taxon>
        <taxon>Pseudomonadaceae</taxon>
        <taxon>Pseudomonas</taxon>
    </lineage>
</organism>
<keyword evidence="1" id="KW-0175">Coiled coil</keyword>
<dbReference type="KEGG" id="pcz:PCL1606_09700"/>
<evidence type="ECO:0000313" key="3">
    <source>
        <dbReference type="EMBL" id="AKA22425.1"/>
    </source>
</evidence>
<dbReference type="AlphaFoldDB" id="A0A0D5XUA1"/>
<dbReference type="GO" id="GO:0005886">
    <property type="term" value="C:plasma membrane"/>
    <property type="evidence" value="ECO:0007669"/>
    <property type="project" value="TreeGrafter"/>
</dbReference>
<dbReference type="RefSeq" id="WP_045881208.1">
    <property type="nucleotide sequence ID" value="NZ_CP011110.1"/>
</dbReference>
<feature type="transmembrane region" description="Helical" evidence="2">
    <location>
        <begin position="459"/>
        <end position="483"/>
    </location>
</feature>
<feature type="coiled-coil region" evidence="1">
    <location>
        <begin position="325"/>
        <end position="430"/>
    </location>
</feature>
<gene>
    <name evidence="3" type="ORF">PCL1606_09700</name>
</gene>
<protein>
    <submittedName>
        <fullName evidence="3">Lipopolysaccharide biosynthesis protein</fullName>
    </submittedName>
</protein>